<dbReference type="KEGG" id="ckl:CKL_4071"/>
<keyword evidence="1" id="KW-0540">Nuclease</keyword>
<dbReference type="InterPro" id="IPR003615">
    <property type="entry name" value="HNH_nuc"/>
</dbReference>
<reference evidence="6 7" key="1">
    <citation type="journal article" date="2008" name="Proc. Natl. Acad. Sci. U.S.A.">
        <title>The genome of Clostridium kluyveri, a strict anaerobe with unique metabolic features.</title>
        <authorList>
            <person name="Seedorf H."/>
            <person name="Fricke W.F."/>
            <person name="Veith B."/>
            <person name="Brueggemann H."/>
            <person name="Liesegang H."/>
            <person name="Strittmatter A."/>
            <person name="Miethke M."/>
            <person name="Buckel W."/>
            <person name="Hinderberger J."/>
            <person name="Li F."/>
            <person name="Hagemeier C."/>
            <person name="Thauer R.K."/>
            <person name="Gottschalk G."/>
        </authorList>
    </citation>
    <scope>NUCLEOTIDE SEQUENCE [LARGE SCALE GENOMIC DNA]</scope>
    <source>
        <strain evidence="7">ATCC 8527 / DSM 555 / NCIMB 10680</strain>
        <plasmid evidence="6 7">pCKL555A</plasmid>
    </source>
</reference>
<evidence type="ECO:0000259" key="5">
    <source>
        <dbReference type="SMART" id="SM00507"/>
    </source>
</evidence>
<evidence type="ECO:0000313" key="7">
    <source>
        <dbReference type="Proteomes" id="UP000002411"/>
    </source>
</evidence>
<organism evidence="6 7">
    <name type="scientific">Clostridium kluyveri (strain ATCC 8527 / DSM 555 / NBRC 12016 / NCIMB 10680 / K1)</name>
    <dbReference type="NCBI Taxonomy" id="431943"/>
    <lineage>
        <taxon>Bacteria</taxon>
        <taxon>Bacillati</taxon>
        <taxon>Bacillota</taxon>
        <taxon>Clostridia</taxon>
        <taxon>Eubacteriales</taxon>
        <taxon>Clostridiaceae</taxon>
        <taxon>Clostridium</taxon>
    </lineage>
</organism>
<dbReference type="Pfam" id="PF01844">
    <property type="entry name" value="HNH"/>
    <property type="match status" value="1"/>
</dbReference>
<geneLocation type="plasmid" evidence="6 7">
    <name>pCKL555A</name>
</geneLocation>
<dbReference type="EMBL" id="CP000674">
    <property type="protein sequence ID" value="ABQ23670.1"/>
    <property type="molecule type" value="Genomic_DNA"/>
</dbReference>
<dbReference type="Proteomes" id="UP000002411">
    <property type="component" value="Plasmid pCKL555A"/>
</dbReference>
<dbReference type="RefSeq" id="WP_011930417.1">
    <property type="nucleotide sequence ID" value="NC_009466.1"/>
</dbReference>
<keyword evidence="2" id="KW-0378">Hydrolase</keyword>
<evidence type="ECO:0000256" key="1">
    <source>
        <dbReference type="ARBA" id="ARBA00022722"/>
    </source>
</evidence>
<comment type="similarity">
    <text evidence="3">Belongs to the HNH nuclease family.</text>
</comment>
<dbReference type="SMART" id="SM00507">
    <property type="entry name" value="HNHc"/>
    <property type="match status" value="1"/>
</dbReference>
<proteinExistence type="inferred from homology"/>
<evidence type="ECO:0000256" key="3">
    <source>
        <dbReference type="ARBA" id="ARBA00038412"/>
    </source>
</evidence>
<keyword evidence="7" id="KW-1185">Reference proteome</keyword>
<evidence type="ECO:0000256" key="2">
    <source>
        <dbReference type="ARBA" id="ARBA00022801"/>
    </source>
</evidence>
<dbReference type="InterPro" id="IPR002711">
    <property type="entry name" value="HNH"/>
</dbReference>
<dbReference type="HOGENOM" id="CLU_108879_9_0_9"/>
<dbReference type="GO" id="GO:0004519">
    <property type="term" value="F:endonuclease activity"/>
    <property type="evidence" value="ECO:0007669"/>
    <property type="project" value="UniProtKB-KW"/>
</dbReference>
<dbReference type="CDD" id="cd00085">
    <property type="entry name" value="HNHc"/>
    <property type="match status" value="1"/>
</dbReference>
<dbReference type="GO" id="GO:0005829">
    <property type="term" value="C:cytosol"/>
    <property type="evidence" value="ECO:0007669"/>
    <property type="project" value="TreeGrafter"/>
</dbReference>
<gene>
    <name evidence="6" type="ordered locus">CKL_4071</name>
</gene>
<evidence type="ECO:0000256" key="4">
    <source>
        <dbReference type="ARBA" id="ARBA00040194"/>
    </source>
</evidence>
<sequence>MARPRDEYDNIYKSRRWQRVRKIVLIRDNYLCQPCLRRGLIKEANTVHHIVELRKDLSKAFELDNLESICPACHNKEHPERNGSKKKKKRRDIYKFYNNDIV</sequence>
<dbReference type="PANTHER" id="PTHR41286:SF1">
    <property type="entry name" value="HNH NUCLEASE YAJD-RELATED"/>
    <property type="match status" value="1"/>
</dbReference>
<protein>
    <recommendedName>
        <fullName evidence="4">Putative HNH nuclease YajD</fullName>
    </recommendedName>
</protein>
<feature type="domain" description="HNH nuclease" evidence="5">
    <location>
        <begin position="19"/>
        <end position="75"/>
    </location>
</feature>
<name>A5F9J8_CLOK5</name>
<dbReference type="AlphaFoldDB" id="A5F9J8"/>
<keyword evidence="6" id="KW-0255">Endonuclease</keyword>
<keyword evidence="6" id="KW-0614">Plasmid</keyword>
<dbReference type="GO" id="GO:0003676">
    <property type="term" value="F:nucleic acid binding"/>
    <property type="evidence" value="ECO:0007669"/>
    <property type="project" value="InterPro"/>
</dbReference>
<dbReference type="eggNOG" id="COG1403">
    <property type="taxonomic scope" value="Bacteria"/>
</dbReference>
<evidence type="ECO:0000313" key="6">
    <source>
        <dbReference type="EMBL" id="ABQ23670.1"/>
    </source>
</evidence>
<dbReference type="PANTHER" id="PTHR41286">
    <property type="entry name" value="HNH NUCLEASE YAJD-RELATED"/>
    <property type="match status" value="1"/>
</dbReference>
<accession>A5F9J8</accession>
<dbReference type="Gene3D" id="1.10.30.50">
    <property type="match status" value="1"/>
</dbReference>
<dbReference type="GO" id="GO:0016787">
    <property type="term" value="F:hydrolase activity"/>
    <property type="evidence" value="ECO:0007669"/>
    <property type="project" value="UniProtKB-KW"/>
</dbReference>
<dbReference type="GO" id="GO:0008270">
    <property type="term" value="F:zinc ion binding"/>
    <property type="evidence" value="ECO:0007669"/>
    <property type="project" value="InterPro"/>
</dbReference>